<comment type="catalytic activity">
    <reaction evidence="19">
        <text>L-alanyl-L-lysine(out) = L-alanyl-L-lysine(in)</text>
        <dbReference type="Rhea" id="RHEA:79415"/>
        <dbReference type="ChEBI" id="CHEBI:192470"/>
    </reaction>
</comment>
<keyword evidence="5 26" id="KW-1133">Transmembrane helix</keyword>
<feature type="transmembrane region" description="Helical" evidence="26">
    <location>
        <begin position="281"/>
        <end position="300"/>
    </location>
</feature>
<comment type="similarity">
    <text evidence="2">Belongs to the major facilitator superfamily.</text>
</comment>
<dbReference type="EMBL" id="CT868152">
    <property type="protein sequence ID" value="CAK73357.1"/>
    <property type="molecule type" value="Genomic_DNA"/>
</dbReference>
<evidence type="ECO:0000256" key="3">
    <source>
        <dbReference type="ARBA" id="ARBA00022448"/>
    </source>
</evidence>
<dbReference type="OrthoDB" id="424834at2759"/>
<evidence type="ECO:0000256" key="25">
    <source>
        <dbReference type="SAM" id="MobiDB-lite"/>
    </source>
</evidence>
<dbReference type="InParanoid" id="A0CRE0"/>
<dbReference type="InterPro" id="IPR036259">
    <property type="entry name" value="MFS_trans_sf"/>
</dbReference>
<evidence type="ECO:0000256" key="24">
    <source>
        <dbReference type="ARBA" id="ARBA00046376"/>
    </source>
</evidence>
<comment type="catalytic activity">
    <reaction evidence="9">
        <text>L-histidyl-glycine(out) = L-histidyl-glycine(in)</text>
        <dbReference type="Rhea" id="RHEA:79395"/>
        <dbReference type="ChEBI" id="CHEBI:229957"/>
    </reaction>
</comment>
<gene>
    <name evidence="28" type="ORF">GSPATT00009672001</name>
</gene>
<evidence type="ECO:0000256" key="8">
    <source>
        <dbReference type="ARBA" id="ARBA00044876"/>
    </source>
</evidence>
<evidence type="ECO:0000256" key="6">
    <source>
        <dbReference type="ARBA" id="ARBA00023136"/>
    </source>
</evidence>
<dbReference type="PANTHER" id="PTHR23512">
    <property type="entry name" value="MAJOR FACILITATOR SUPERFAMILY DOMAIN-CONTAINING PROTEIN 1"/>
    <property type="match status" value="1"/>
</dbReference>
<evidence type="ECO:0000256" key="17">
    <source>
        <dbReference type="ARBA" id="ARBA00044903"/>
    </source>
</evidence>
<comment type="catalytic activity">
    <reaction evidence="11">
        <text>L-alpha-aminoacyl-L-histidine(out) = L-alpha-aminoacyl-L-histidine(in)</text>
        <dbReference type="Rhea" id="RHEA:79375"/>
        <dbReference type="ChEBI" id="CHEBI:229967"/>
    </reaction>
</comment>
<dbReference type="HOGENOM" id="CLU_024694_3_1_1"/>
<evidence type="ECO:0000256" key="7">
    <source>
        <dbReference type="ARBA" id="ARBA00023228"/>
    </source>
</evidence>
<evidence type="ECO:0000256" key="9">
    <source>
        <dbReference type="ARBA" id="ARBA00044878"/>
    </source>
</evidence>
<evidence type="ECO:0000256" key="13">
    <source>
        <dbReference type="ARBA" id="ARBA00044893"/>
    </source>
</evidence>
<comment type="catalytic activity">
    <reaction evidence="14">
        <text>L-aspartyl-L-lysine(out) = L-aspartyl-L-lysine(in)</text>
        <dbReference type="Rhea" id="RHEA:79411"/>
        <dbReference type="ChEBI" id="CHEBI:229953"/>
    </reaction>
</comment>
<keyword evidence="6 26" id="KW-0472">Membrane</keyword>
<evidence type="ECO:0000256" key="1">
    <source>
        <dbReference type="ARBA" id="ARBA00004155"/>
    </source>
</evidence>
<evidence type="ECO:0000256" key="5">
    <source>
        <dbReference type="ARBA" id="ARBA00022989"/>
    </source>
</evidence>
<dbReference type="InterPro" id="IPR052187">
    <property type="entry name" value="MFSD1"/>
</dbReference>
<keyword evidence="29" id="KW-1185">Reference proteome</keyword>
<dbReference type="PANTHER" id="PTHR23512:SF3">
    <property type="entry name" value="MAJOR FACILITATOR SUPERFAMILY DOMAIN-CONTAINING PROTEIN 1"/>
    <property type="match status" value="1"/>
</dbReference>
<evidence type="ECO:0000256" key="22">
    <source>
        <dbReference type="ARBA" id="ARBA00045018"/>
    </source>
</evidence>
<comment type="catalytic activity">
    <reaction evidence="10">
        <text>L-alpha-aminoacyl-L-arginine(out) = L-alpha-aminoacyl-L-arginine(in)</text>
        <dbReference type="Rhea" id="RHEA:79367"/>
        <dbReference type="ChEBI" id="CHEBI:229968"/>
    </reaction>
</comment>
<feature type="transmembrane region" description="Helical" evidence="26">
    <location>
        <begin position="372"/>
        <end position="396"/>
    </location>
</feature>
<comment type="function">
    <text evidence="23">Lysosomal dipeptide uniporter that selectively exports lysine, arginine or histidine-containing dipeptides with a net positive charge from the lysosome lumen into the cytosol. Could play a role in a specific type of protein O-glycosylation indirectly regulating macrophages migration and tissue invasion. Also essential for liver homeostasis.</text>
</comment>
<evidence type="ECO:0000256" key="4">
    <source>
        <dbReference type="ARBA" id="ARBA00022692"/>
    </source>
</evidence>
<evidence type="ECO:0000256" key="26">
    <source>
        <dbReference type="SAM" id="Phobius"/>
    </source>
</evidence>
<reference evidence="28 29" key="1">
    <citation type="journal article" date="2006" name="Nature">
        <title>Global trends of whole-genome duplications revealed by the ciliate Paramecium tetraurelia.</title>
        <authorList>
            <consortium name="Genoscope"/>
            <person name="Aury J.-M."/>
            <person name="Jaillon O."/>
            <person name="Duret L."/>
            <person name="Noel B."/>
            <person name="Jubin C."/>
            <person name="Porcel B.M."/>
            <person name="Segurens B."/>
            <person name="Daubin V."/>
            <person name="Anthouard V."/>
            <person name="Aiach N."/>
            <person name="Arnaiz O."/>
            <person name="Billaut A."/>
            <person name="Beisson J."/>
            <person name="Blanc I."/>
            <person name="Bouhouche K."/>
            <person name="Camara F."/>
            <person name="Duharcourt S."/>
            <person name="Guigo R."/>
            <person name="Gogendeau D."/>
            <person name="Katinka M."/>
            <person name="Keller A.-M."/>
            <person name="Kissmehl R."/>
            <person name="Klotz C."/>
            <person name="Koll F."/>
            <person name="Le Moue A."/>
            <person name="Lepere C."/>
            <person name="Malinsky S."/>
            <person name="Nowacki M."/>
            <person name="Nowak J.K."/>
            <person name="Plattner H."/>
            <person name="Poulain J."/>
            <person name="Ruiz F."/>
            <person name="Serrano V."/>
            <person name="Zagulski M."/>
            <person name="Dessen P."/>
            <person name="Betermier M."/>
            <person name="Weissenbach J."/>
            <person name="Scarpelli C."/>
            <person name="Schachter V."/>
            <person name="Sperling L."/>
            <person name="Meyer E."/>
            <person name="Cohen J."/>
            <person name="Wincker P."/>
        </authorList>
    </citation>
    <scope>NUCLEOTIDE SEQUENCE [LARGE SCALE GENOMIC DNA]</scope>
    <source>
        <strain evidence="28 29">Stock d4-2</strain>
    </source>
</reference>
<protein>
    <recommendedName>
        <fullName evidence="21">Lysosomal dipeptide transporter MFSD1</fullName>
    </recommendedName>
    <alternativeName>
        <fullName evidence="22">Major facilitator superfamily domain-containing protein 1</fullName>
    </alternativeName>
</protein>
<comment type="subunit">
    <text evidence="24">Homodimer. Interacts with lysosomal protein GLMP (via lumenal domain); the interaction starts while both proteins are still in the endoplasmic reticulum and is required for stabilization of MFSD1 in lysosomes but has no direct effect on its targeting to lysosomes or transporter activity.</text>
</comment>
<feature type="domain" description="Major facilitator superfamily (MFS) profile" evidence="27">
    <location>
        <begin position="30"/>
        <end position="430"/>
    </location>
</feature>
<dbReference type="Gene3D" id="1.20.1250.20">
    <property type="entry name" value="MFS general substrate transporter like domains"/>
    <property type="match status" value="2"/>
</dbReference>
<comment type="subcellular location">
    <subcellularLocation>
        <location evidence="1">Lysosome membrane</location>
        <topology evidence="1">Multi-pass membrane protein</topology>
    </subcellularLocation>
</comment>
<dbReference type="GeneID" id="5026539"/>
<feature type="transmembrane region" description="Helical" evidence="26">
    <location>
        <begin position="408"/>
        <end position="428"/>
    </location>
</feature>
<evidence type="ECO:0000256" key="10">
    <source>
        <dbReference type="ARBA" id="ARBA00044881"/>
    </source>
</evidence>
<feature type="transmembrane region" description="Helical" evidence="26">
    <location>
        <begin position="95"/>
        <end position="115"/>
    </location>
</feature>
<feature type="transmembrane region" description="Helical" evidence="26">
    <location>
        <begin position="348"/>
        <end position="365"/>
    </location>
</feature>
<keyword evidence="7" id="KW-0458">Lysosome</keyword>
<organism evidence="28 29">
    <name type="scientific">Paramecium tetraurelia</name>
    <dbReference type="NCBI Taxonomy" id="5888"/>
    <lineage>
        <taxon>Eukaryota</taxon>
        <taxon>Sar</taxon>
        <taxon>Alveolata</taxon>
        <taxon>Ciliophora</taxon>
        <taxon>Intramacronucleata</taxon>
        <taxon>Oligohymenophorea</taxon>
        <taxon>Peniculida</taxon>
        <taxon>Parameciidae</taxon>
        <taxon>Paramecium</taxon>
    </lineage>
</organism>
<dbReference type="KEGG" id="ptm:GSPATT00009672001"/>
<evidence type="ECO:0000256" key="16">
    <source>
        <dbReference type="ARBA" id="ARBA00044900"/>
    </source>
</evidence>
<evidence type="ECO:0000313" key="29">
    <source>
        <dbReference type="Proteomes" id="UP000000600"/>
    </source>
</evidence>
<comment type="catalytic activity">
    <reaction evidence="20">
        <text>L-lysyl-glycine(out) = L-lysyl-glycine(in)</text>
        <dbReference type="Rhea" id="RHEA:79407"/>
        <dbReference type="ChEBI" id="CHEBI:191202"/>
    </reaction>
</comment>
<dbReference type="Proteomes" id="UP000000600">
    <property type="component" value="Unassembled WGS sequence"/>
</dbReference>
<feature type="transmembrane region" description="Helical" evidence="26">
    <location>
        <begin position="26"/>
        <end position="44"/>
    </location>
</feature>
<comment type="catalytic activity">
    <reaction evidence="16">
        <text>L-lysyl-L-lysine(out) = L-lysyl-L-lysine(in)</text>
        <dbReference type="Rhea" id="RHEA:79403"/>
        <dbReference type="ChEBI" id="CHEBI:229956"/>
    </reaction>
</comment>
<feature type="transmembrane region" description="Helical" evidence="26">
    <location>
        <begin position="121"/>
        <end position="144"/>
    </location>
</feature>
<feature type="compositionally biased region" description="Polar residues" evidence="25">
    <location>
        <begin position="447"/>
        <end position="467"/>
    </location>
</feature>
<evidence type="ECO:0000313" key="28">
    <source>
        <dbReference type="EMBL" id="CAK73357.1"/>
    </source>
</evidence>
<evidence type="ECO:0000256" key="12">
    <source>
        <dbReference type="ARBA" id="ARBA00044891"/>
    </source>
</evidence>
<dbReference type="Pfam" id="PF07690">
    <property type="entry name" value="MFS_1"/>
    <property type="match status" value="1"/>
</dbReference>
<evidence type="ECO:0000256" key="2">
    <source>
        <dbReference type="ARBA" id="ARBA00008335"/>
    </source>
</evidence>
<feature type="transmembrane region" description="Helical" evidence="26">
    <location>
        <begin position="70"/>
        <end position="88"/>
    </location>
</feature>
<feature type="transmembrane region" description="Helical" evidence="26">
    <location>
        <begin position="309"/>
        <end position="328"/>
    </location>
</feature>
<evidence type="ECO:0000256" key="20">
    <source>
        <dbReference type="ARBA" id="ARBA00044924"/>
    </source>
</evidence>
<feature type="transmembrane region" description="Helical" evidence="26">
    <location>
        <begin position="242"/>
        <end position="261"/>
    </location>
</feature>
<feature type="region of interest" description="Disordered" evidence="25">
    <location>
        <begin position="438"/>
        <end position="467"/>
    </location>
</feature>
<dbReference type="PROSITE" id="PS50850">
    <property type="entry name" value="MFS"/>
    <property type="match status" value="1"/>
</dbReference>
<sequence length="467" mass="51917">MNDNEKQEQSQKLISNNQKSWHNTNVRWIALILACLFQFGSYFSTDYPSVLAEEIKDSFDKSQSDVNLLYTYYSMPNVILPLLGGLFIDAIGIRLAMVGFFAILIVGQFLCYISAVSGNFTVMLIGRLVFGLGGENCVVAQSYIVSKWFFGSELAFALGLNITFARLGSVLGAILLGKTYIWFGDSLSASMFFCLALLILAWVDAIILALLDKYSDKRDKVEAKIEGDKIKLSDIKEFKLDFHLLTLSCLTCYSAFFLFQYNNVEMFKHIYHMSSNQANNVYSIPYYSAAILTPIFGYVIDKFGRRTHLLVLCGGLLVLVNLIFVSIVCDEQEVCLTAPILGQILNGIYYSLYAAVMWPCVPLCVPERAVGTAFGVVNAVQNIGLTVFPVIVGHLISDETPAAYRHMMLFLGSTAIIGLISNIGLWFVDKQNGGKMAKPSLKDNTEVQDLNIQQQESDTPNSEPKVD</sequence>
<dbReference type="RefSeq" id="XP_001440754.1">
    <property type="nucleotide sequence ID" value="XM_001440717.1"/>
</dbReference>
<keyword evidence="4 26" id="KW-0812">Transmembrane</keyword>
<comment type="catalytic activity">
    <reaction evidence="13">
        <text>L-alpha-aminoacyl-L-lysine(out) = L-alpha-aminoacyl-L-lysine(in)</text>
        <dbReference type="Rhea" id="RHEA:79383"/>
        <dbReference type="ChEBI" id="CHEBI:229966"/>
    </reaction>
</comment>
<keyword evidence="3" id="KW-0813">Transport</keyword>
<name>A0CRE0_PARTE</name>
<dbReference type="OMA" id="QFLCYIS"/>
<evidence type="ECO:0000259" key="27">
    <source>
        <dbReference type="PROSITE" id="PS50850"/>
    </source>
</evidence>
<proteinExistence type="inferred from homology"/>
<dbReference type="GO" id="GO:0005765">
    <property type="term" value="C:lysosomal membrane"/>
    <property type="evidence" value="ECO:0007669"/>
    <property type="project" value="UniProtKB-SubCell"/>
</dbReference>
<dbReference type="InterPro" id="IPR020846">
    <property type="entry name" value="MFS_dom"/>
</dbReference>
<dbReference type="GO" id="GO:0022857">
    <property type="term" value="F:transmembrane transporter activity"/>
    <property type="evidence" value="ECO:0007669"/>
    <property type="project" value="InterPro"/>
</dbReference>
<evidence type="ECO:0000256" key="14">
    <source>
        <dbReference type="ARBA" id="ARBA00044898"/>
    </source>
</evidence>
<evidence type="ECO:0000256" key="21">
    <source>
        <dbReference type="ARBA" id="ARBA00044985"/>
    </source>
</evidence>
<comment type="catalytic activity">
    <reaction evidence="15">
        <text>L-arginyl-L-alpha-amino acid(out) = L-arginyl-L-alpha-amino acid(in)</text>
        <dbReference type="Rhea" id="RHEA:79371"/>
        <dbReference type="ChEBI" id="CHEBI:84315"/>
    </reaction>
</comment>
<evidence type="ECO:0000256" key="15">
    <source>
        <dbReference type="ARBA" id="ARBA00044899"/>
    </source>
</evidence>
<comment type="catalytic activity">
    <reaction evidence="17">
        <text>L-arginyl-glycine(out) = L-arginyl-glycine(in)</text>
        <dbReference type="Rhea" id="RHEA:79391"/>
        <dbReference type="ChEBI" id="CHEBI:229955"/>
    </reaction>
</comment>
<dbReference type="eggNOG" id="KOG4686">
    <property type="taxonomic scope" value="Eukaryota"/>
</dbReference>
<evidence type="ECO:0000256" key="11">
    <source>
        <dbReference type="ARBA" id="ARBA00044884"/>
    </source>
</evidence>
<dbReference type="AlphaFoldDB" id="A0CRE0"/>
<dbReference type="InterPro" id="IPR011701">
    <property type="entry name" value="MFS"/>
</dbReference>
<feature type="transmembrane region" description="Helical" evidence="26">
    <location>
        <begin position="189"/>
        <end position="211"/>
    </location>
</feature>
<evidence type="ECO:0000256" key="18">
    <source>
        <dbReference type="ARBA" id="ARBA00044912"/>
    </source>
</evidence>
<evidence type="ECO:0000256" key="23">
    <source>
        <dbReference type="ARBA" id="ARBA00045709"/>
    </source>
</evidence>
<evidence type="ECO:0000256" key="19">
    <source>
        <dbReference type="ARBA" id="ARBA00044919"/>
    </source>
</evidence>
<dbReference type="STRING" id="5888.A0CRE0"/>
<accession>A0CRE0</accession>
<comment type="catalytic activity">
    <reaction evidence="8">
        <text>L-lysyl-L-alanine(out) = L-lysyl-L-alanine(in)</text>
        <dbReference type="Rhea" id="RHEA:79399"/>
        <dbReference type="ChEBI" id="CHEBI:229954"/>
    </reaction>
</comment>
<feature type="transmembrane region" description="Helical" evidence="26">
    <location>
        <begin position="156"/>
        <end position="183"/>
    </location>
</feature>
<comment type="catalytic activity">
    <reaction evidence="12">
        <text>L-lysyl-L-alpha-amino acid(out) = L-lysyl-L-alpha-amino acid(in)</text>
        <dbReference type="Rhea" id="RHEA:79387"/>
        <dbReference type="ChEBI" id="CHEBI:229965"/>
    </reaction>
</comment>
<dbReference type="SUPFAM" id="SSF103473">
    <property type="entry name" value="MFS general substrate transporter"/>
    <property type="match status" value="1"/>
</dbReference>
<comment type="catalytic activity">
    <reaction evidence="18">
        <text>L-histidyl-L-alpha-amino acid(out) = L-histidyl-L-alpha-amino acid(in)</text>
        <dbReference type="Rhea" id="RHEA:79379"/>
        <dbReference type="ChEBI" id="CHEBI:229964"/>
    </reaction>
</comment>